<evidence type="ECO:0000313" key="2">
    <source>
        <dbReference type="EMBL" id="RMC13289.1"/>
    </source>
</evidence>
<dbReference type="Proteomes" id="UP000269221">
    <property type="component" value="Unassembled WGS sequence"/>
</dbReference>
<proteinExistence type="predicted"/>
<reference evidence="2 3" key="1">
    <citation type="submission" date="2018-07" db="EMBL/GenBank/DDBJ databases">
        <title>A high quality draft genome assembly of the barn swallow (H. rustica rustica).</title>
        <authorList>
            <person name="Formenti G."/>
            <person name="Chiara M."/>
            <person name="Poveda L."/>
            <person name="Francoijs K.-J."/>
            <person name="Bonisoli-Alquati A."/>
            <person name="Canova L."/>
            <person name="Gianfranceschi L."/>
            <person name="Horner D.S."/>
            <person name="Saino N."/>
        </authorList>
    </citation>
    <scope>NUCLEOTIDE SEQUENCE [LARGE SCALE GENOMIC DNA]</scope>
    <source>
        <strain evidence="2">Chelidonia</strain>
        <tissue evidence="2">Blood</tissue>
    </source>
</reference>
<dbReference type="AlphaFoldDB" id="A0A3M0KJ60"/>
<organism evidence="2 3">
    <name type="scientific">Hirundo rustica rustica</name>
    <dbReference type="NCBI Taxonomy" id="333673"/>
    <lineage>
        <taxon>Eukaryota</taxon>
        <taxon>Metazoa</taxon>
        <taxon>Chordata</taxon>
        <taxon>Craniata</taxon>
        <taxon>Vertebrata</taxon>
        <taxon>Euteleostomi</taxon>
        <taxon>Archelosauria</taxon>
        <taxon>Archosauria</taxon>
        <taxon>Dinosauria</taxon>
        <taxon>Saurischia</taxon>
        <taxon>Theropoda</taxon>
        <taxon>Coelurosauria</taxon>
        <taxon>Aves</taxon>
        <taxon>Neognathae</taxon>
        <taxon>Neoaves</taxon>
        <taxon>Telluraves</taxon>
        <taxon>Australaves</taxon>
        <taxon>Passeriformes</taxon>
        <taxon>Sylvioidea</taxon>
        <taxon>Hirundinidae</taxon>
        <taxon>Hirundo</taxon>
    </lineage>
</organism>
<dbReference type="PANTHER" id="PTHR33332">
    <property type="entry name" value="REVERSE TRANSCRIPTASE DOMAIN-CONTAINING PROTEIN"/>
    <property type="match status" value="1"/>
</dbReference>
<feature type="compositionally biased region" description="Basic and acidic residues" evidence="1">
    <location>
        <begin position="105"/>
        <end position="119"/>
    </location>
</feature>
<evidence type="ECO:0000256" key="1">
    <source>
        <dbReference type="SAM" id="MobiDB-lite"/>
    </source>
</evidence>
<evidence type="ECO:0008006" key="4">
    <source>
        <dbReference type="Google" id="ProtNLM"/>
    </source>
</evidence>
<accession>A0A3M0KJ60</accession>
<keyword evidence="3" id="KW-1185">Reference proteome</keyword>
<evidence type="ECO:0000313" key="3">
    <source>
        <dbReference type="Proteomes" id="UP000269221"/>
    </source>
</evidence>
<feature type="region of interest" description="Disordered" evidence="1">
    <location>
        <begin position="93"/>
        <end position="119"/>
    </location>
</feature>
<comment type="caution">
    <text evidence="2">The sequence shown here is derived from an EMBL/GenBank/DDBJ whole genome shotgun (WGS) entry which is preliminary data.</text>
</comment>
<protein>
    <recommendedName>
        <fullName evidence="4">Reverse transcriptase domain-containing protein</fullName>
    </recommendedName>
</protein>
<name>A0A3M0KJ60_HIRRU</name>
<dbReference type="EMBL" id="QRBI01000106">
    <property type="protein sequence ID" value="RMC13289.1"/>
    <property type="molecule type" value="Genomic_DNA"/>
</dbReference>
<sequence length="119" mass="13799">MIQVYNIPVKWKPKTHDIPQGLMLGWVLFSTFLSDMDRGTESTPRKFADDTKLQGAANTPEVKDVVRRDLDRLERWVWVNIMKFNRAKCKVLPLGRGNPKHKHRLGGERTESSPEEKDL</sequence>
<gene>
    <name evidence="2" type="ORF">DUI87_10824</name>
</gene>